<dbReference type="SUPFAM" id="SSF50156">
    <property type="entry name" value="PDZ domain-like"/>
    <property type="match status" value="2"/>
</dbReference>
<feature type="domain" description="PDZ" evidence="1">
    <location>
        <begin position="113"/>
        <end position="198"/>
    </location>
</feature>
<reference evidence="2" key="3">
    <citation type="submission" date="2025-08" db="UniProtKB">
        <authorList>
            <consortium name="Ensembl"/>
        </authorList>
    </citation>
    <scope>IDENTIFICATION</scope>
    <source>
        <strain evidence="2">HNI</strain>
    </source>
</reference>
<feature type="domain" description="PDZ" evidence="1">
    <location>
        <begin position="20"/>
        <end position="100"/>
    </location>
</feature>
<dbReference type="InterPro" id="IPR051342">
    <property type="entry name" value="PDZ_scaffold"/>
</dbReference>
<accession>A0A3P9LTP1</accession>
<dbReference type="Gene3D" id="2.30.42.10">
    <property type="match status" value="2"/>
</dbReference>
<evidence type="ECO:0000313" key="2">
    <source>
        <dbReference type="Ensembl" id="ENSORLP00020024027.1"/>
    </source>
</evidence>
<protein>
    <recommendedName>
        <fullName evidence="1">PDZ domain-containing protein</fullName>
    </recommendedName>
</protein>
<dbReference type="CDD" id="cd06673">
    <property type="entry name" value="PDZ10_MUPP1-PDZ8_PATJ-like"/>
    <property type="match status" value="1"/>
</dbReference>
<dbReference type="AlphaFoldDB" id="A0A3P9LTP1"/>
<dbReference type="Ensembl" id="ENSORLT00020008014.1">
    <property type="protein sequence ID" value="ENSORLP00020024027.1"/>
    <property type="gene ID" value="ENSORLG00020005209.1"/>
</dbReference>
<dbReference type="Pfam" id="PF00595">
    <property type="entry name" value="PDZ"/>
    <property type="match status" value="2"/>
</dbReference>
<organism evidence="2 3">
    <name type="scientific">Oryzias latipes</name>
    <name type="common">Japanese rice fish</name>
    <name type="synonym">Japanese killifish</name>
    <dbReference type="NCBI Taxonomy" id="8090"/>
    <lineage>
        <taxon>Eukaryota</taxon>
        <taxon>Metazoa</taxon>
        <taxon>Chordata</taxon>
        <taxon>Craniata</taxon>
        <taxon>Vertebrata</taxon>
        <taxon>Euteleostomi</taxon>
        <taxon>Actinopterygii</taxon>
        <taxon>Neopterygii</taxon>
        <taxon>Teleostei</taxon>
        <taxon>Neoteleostei</taxon>
        <taxon>Acanthomorphata</taxon>
        <taxon>Ovalentaria</taxon>
        <taxon>Atherinomorphae</taxon>
        <taxon>Beloniformes</taxon>
        <taxon>Adrianichthyidae</taxon>
        <taxon>Oryziinae</taxon>
        <taxon>Oryzias</taxon>
    </lineage>
</organism>
<dbReference type="SMART" id="SM00228">
    <property type="entry name" value="PDZ"/>
    <property type="match status" value="2"/>
</dbReference>
<reference evidence="2 3" key="2">
    <citation type="submission" date="2017-04" db="EMBL/GenBank/DDBJ databases">
        <title>CpG methylation of centromeres and impact of large insertions on vertebrate speciation.</title>
        <authorList>
            <person name="Ichikawa K."/>
            <person name="Yoshimura J."/>
            <person name="Morishita S."/>
        </authorList>
    </citation>
    <scope>NUCLEOTIDE SEQUENCE</scope>
    <source>
        <strain evidence="2 3">HNI</strain>
    </source>
</reference>
<proteinExistence type="predicted"/>
<dbReference type="PROSITE" id="PS50106">
    <property type="entry name" value="PDZ"/>
    <property type="match status" value="2"/>
</dbReference>
<dbReference type="PANTHER" id="PTHR19964">
    <property type="entry name" value="MULTIPLE PDZ DOMAIN PROTEIN"/>
    <property type="match status" value="1"/>
</dbReference>
<reference evidence="2" key="4">
    <citation type="submission" date="2025-09" db="UniProtKB">
        <authorList>
            <consortium name="Ensembl"/>
        </authorList>
    </citation>
    <scope>IDENTIFICATION</scope>
    <source>
        <strain evidence="2">HNI</strain>
    </source>
</reference>
<evidence type="ECO:0000313" key="3">
    <source>
        <dbReference type="Proteomes" id="UP000265180"/>
    </source>
</evidence>
<dbReference type="InterPro" id="IPR001478">
    <property type="entry name" value="PDZ"/>
</dbReference>
<sequence length="289" mass="32150">PQYIHPNINTHTYLHGELLCVELDKDRHGLGLSLAGNRDRSCLSIFVYEEGAAAKDGRLWAGDQILEVNGVDLRGASHEEAIAALRQTPAKVRLTVLRDEAQDRDEENLDVFEVELQKRSGRGLGLSITSGKFPGDSILEFGVFISEVGAAAVDGRLKRGDQILSVNGESLQGVTHEQAVSILKKQRGTVTLEVNLTDAGLKAFIKQPHNIFGLQMNFSEHEHPILPPNNRHGVFHNSCHREENEIILYNKCFVDEKRPQSNVNAEMCTHVNINMKLYPSFSHVHSFSS</sequence>
<dbReference type="PANTHER" id="PTHR19964:SF84">
    <property type="entry name" value="LIGAND OF NUMB PROTEIN X 2-LIKE ISOFORM X1"/>
    <property type="match status" value="1"/>
</dbReference>
<reference key="1">
    <citation type="journal article" date="2007" name="Nature">
        <title>The medaka draft genome and insights into vertebrate genome evolution.</title>
        <authorList>
            <person name="Kasahara M."/>
            <person name="Naruse K."/>
            <person name="Sasaki S."/>
            <person name="Nakatani Y."/>
            <person name="Qu W."/>
            <person name="Ahsan B."/>
            <person name="Yamada T."/>
            <person name="Nagayasu Y."/>
            <person name="Doi K."/>
            <person name="Kasai Y."/>
            <person name="Jindo T."/>
            <person name="Kobayashi D."/>
            <person name="Shimada A."/>
            <person name="Toyoda A."/>
            <person name="Kuroki Y."/>
            <person name="Fujiyama A."/>
            <person name="Sasaki T."/>
            <person name="Shimizu A."/>
            <person name="Asakawa S."/>
            <person name="Shimizu N."/>
            <person name="Hashimoto S."/>
            <person name="Yang J."/>
            <person name="Lee Y."/>
            <person name="Matsushima K."/>
            <person name="Sugano S."/>
            <person name="Sakaizumi M."/>
            <person name="Narita T."/>
            <person name="Ohishi K."/>
            <person name="Haga S."/>
            <person name="Ohta F."/>
            <person name="Nomoto H."/>
            <person name="Nogata K."/>
            <person name="Morishita T."/>
            <person name="Endo T."/>
            <person name="Shin-I T."/>
            <person name="Takeda H."/>
            <person name="Morishita S."/>
            <person name="Kohara Y."/>
        </authorList>
    </citation>
    <scope>NUCLEOTIDE SEQUENCE [LARGE SCALE GENOMIC DNA]</scope>
    <source>
        <strain>Hd-rR</strain>
    </source>
</reference>
<evidence type="ECO:0000259" key="1">
    <source>
        <dbReference type="PROSITE" id="PS50106"/>
    </source>
</evidence>
<name>A0A3P9LTP1_ORYLA</name>
<dbReference type="Proteomes" id="UP000265180">
    <property type="component" value="Chromosome 4"/>
</dbReference>
<dbReference type="InterPro" id="IPR036034">
    <property type="entry name" value="PDZ_sf"/>
</dbReference>